<keyword evidence="1" id="KW-0805">Transcription regulation</keyword>
<comment type="caution">
    <text evidence="6">The sequence shown here is derived from an EMBL/GenBank/DDBJ whole genome shotgun (WGS) entry which is preliminary data.</text>
</comment>
<sequence length="198" mass="21403">MSSESLWSRTRRAAFAEIAEVAMELFLEKGFEATTIDDIAAAAGISRRSFFRYFGTKEDVVLGNLAGEGARAAAALAERPDDEPLWTALLNVVALIDEAPGERERLLKISEMMYGTPSLRARSLEKHLQWQADLLPEVKRRLPADPGDGLADLRAAAVVAGAIACLDAAGETWTRQKGAVPLRELLKVAFDSIGHAVG</sequence>
<keyword evidence="2 4" id="KW-0238">DNA-binding</keyword>
<protein>
    <submittedName>
        <fullName evidence="6">TetR family transcriptional regulator</fullName>
    </submittedName>
</protein>
<dbReference type="SUPFAM" id="SSF46689">
    <property type="entry name" value="Homeodomain-like"/>
    <property type="match status" value="1"/>
</dbReference>
<dbReference type="InterPro" id="IPR041347">
    <property type="entry name" value="MftR_C"/>
</dbReference>
<dbReference type="Gene3D" id="1.10.10.60">
    <property type="entry name" value="Homeodomain-like"/>
    <property type="match status" value="1"/>
</dbReference>
<gene>
    <name evidence="6" type="ORF">Msi02_59150</name>
</gene>
<evidence type="ECO:0000256" key="2">
    <source>
        <dbReference type="ARBA" id="ARBA00023125"/>
    </source>
</evidence>
<evidence type="ECO:0000256" key="3">
    <source>
        <dbReference type="ARBA" id="ARBA00023163"/>
    </source>
</evidence>
<dbReference type="Pfam" id="PF00440">
    <property type="entry name" value="TetR_N"/>
    <property type="match status" value="1"/>
</dbReference>
<dbReference type="InterPro" id="IPR009057">
    <property type="entry name" value="Homeodomain-like_sf"/>
</dbReference>
<evidence type="ECO:0000259" key="5">
    <source>
        <dbReference type="PROSITE" id="PS50977"/>
    </source>
</evidence>
<accession>A0ABQ4GUI0</accession>
<dbReference type="InterPro" id="IPR001647">
    <property type="entry name" value="HTH_TetR"/>
</dbReference>
<evidence type="ECO:0000313" key="7">
    <source>
        <dbReference type="Proteomes" id="UP000660454"/>
    </source>
</evidence>
<dbReference type="PROSITE" id="PS50977">
    <property type="entry name" value="HTH_TETR_2"/>
    <property type="match status" value="1"/>
</dbReference>
<dbReference type="PRINTS" id="PR00455">
    <property type="entry name" value="HTHTETR"/>
</dbReference>
<dbReference type="InterPro" id="IPR050109">
    <property type="entry name" value="HTH-type_TetR-like_transc_reg"/>
</dbReference>
<dbReference type="InterPro" id="IPR023772">
    <property type="entry name" value="DNA-bd_HTH_TetR-type_CS"/>
</dbReference>
<dbReference type="PANTHER" id="PTHR30055:SF238">
    <property type="entry name" value="MYCOFACTOCIN BIOSYNTHESIS TRANSCRIPTIONAL REGULATOR MFTR-RELATED"/>
    <property type="match status" value="1"/>
</dbReference>
<keyword evidence="7" id="KW-1185">Reference proteome</keyword>
<name>A0ABQ4GUI0_9ACTN</name>
<feature type="DNA-binding region" description="H-T-H motif" evidence="4">
    <location>
        <begin position="35"/>
        <end position="54"/>
    </location>
</feature>
<organism evidence="6 7">
    <name type="scientific">Microbispora siamensis</name>
    <dbReference type="NCBI Taxonomy" id="564413"/>
    <lineage>
        <taxon>Bacteria</taxon>
        <taxon>Bacillati</taxon>
        <taxon>Actinomycetota</taxon>
        <taxon>Actinomycetes</taxon>
        <taxon>Streptosporangiales</taxon>
        <taxon>Streptosporangiaceae</taxon>
        <taxon>Microbispora</taxon>
    </lineage>
</organism>
<dbReference type="Pfam" id="PF17754">
    <property type="entry name" value="TetR_C_14"/>
    <property type="match status" value="1"/>
</dbReference>
<evidence type="ECO:0000313" key="6">
    <source>
        <dbReference type="EMBL" id="GIH65098.1"/>
    </source>
</evidence>
<evidence type="ECO:0000256" key="4">
    <source>
        <dbReference type="PROSITE-ProRule" id="PRU00335"/>
    </source>
</evidence>
<dbReference type="PROSITE" id="PS01081">
    <property type="entry name" value="HTH_TETR_1"/>
    <property type="match status" value="1"/>
</dbReference>
<dbReference type="Proteomes" id="UP000660454">
    <property type="component" value="Unassembled WGS sequence"/>
</dbReference>
<keyword evidence="3" id="KW-0804">Transcription</keyword>
<dbReference type="PANTHER" id="PTHR30055">
    <property type="entry name" value="HTH-TYPE TRANSCRIPTIONAL REGULATOR RUTR"/>
    <property type="match status" value="1"/>
</dbReference>
<dbReference type="EMBL" id="BOOF01000036">
    <property type="protein sequence ID" value="GIH65098.1"/>
    <property type="molecule type" value="Genomic_DNA"/>
</dbReference>
<feature type="domain" description="HTH tetR-type" evidence="5">
    <location>
        <begin position="12"/>
        <end position="72"/>
    </location>
</feature>
<proteinExistence type="predicted"/>
<reference evidence="6 7" key="1">
    <citation type="submission" date="2021-01" db="EMBL/GenBank/DDBJ databases">
        <title>Whole genome shotgun sequence of Microbispora siamensis NBRC 104113.</title>
        <authorList>
            <person name="Komaki H."/>
            <person name="Tamura T."/>
        </authorList>
    </citation>
    <scope>NUCLEOTIDE SEQUENCE [LARGE SCALE GENOMIC DNA]</scope>
    <source>
        <strain evidence="6 7">NBRC 104113</strain>
    </source>
</reference>
<evidence type="ECO:0000256" key="1">
    <source>
        <dbReference type="ARBA" id="ARBA00023015"/>
    </source>
</evidence>
<dbReference type="Gene3D" id="1.10.357.10">
    <property type="entry name" value="Tetracycline Repressor, domain 2"/>
    <property type="match status" value="1"/>
</dbReference>
<dbReference type="RefSeq" id="WP_204051213.1">
    <property type="nucleotide sequence ID" value="NZ_BOOF01000036.1"/>
</dbReference>